<keyword evidence="1" id="KW-0472">Membrane</keyword>
<organism evidence="2">
    <name type="scientific">Salvia splendens</name>
    <name type="common">Scarlet sage</name>
    <dbReference type="NCBI Taxonomy" id="180675"/>
    <lineage>
        <taxon>Eukaryota</taxon>
        <taxon>Viridiplantae</taxon>
        <taxon>Streptophyta</taxon>
        <taxon>Embryophyta</taxon>
        <taxon>Tracheophyta</taxon>
        <taxon>Spermatophyta</taxon>
        <taxon>Magnoliopsida</taxon>
        <taxon>eudicotyledons</taxon>
        <taxon>Gunneridae</taxon>
        <taxon>Pentapetalae</taxon>
        <taxon>asterids</taxon>
        <taxon>lamiids</taxon>
        <taxon>Lamiales</taxon>
        <taxon>Lamiaceae</taxon>
        <taxon>Nepetoideae</taxon>
        <taxon>Mentheae</taxon>
        <taxon>Salviinae</taxon>
        <taxon>Salvia</taxon>
        <taxon>Salvia subgen. Calosphace</taxon>
        <taxon>core Calosphace</taxon>
    </lineage>
</organism>
<dbReference type="PANTHER" id="PTHR13806">
    <property type="entry name" value="FLOTILLIN-RELATED"/>
    <property type="match status" value="1"/>
</dbReference>
<proteinExistence type="inferred from homology"/>
<gene>
    <name evidence="2" type="ORF">SASPL_147448</name>
</gene>
<keyword evidence="3" id="KW-1185">Reference proteome</keyword>
<evidence type="ECO:0000256" key="1">
    <source>
        <dbReference type="RuleBase" id="RU366054"/>
    </source>
</evidence>
<name>A0A8X8Z6M8_SALSN</name>
<dbReference type="AlphaFoldDB" id="A0A8X8Z6M8"/>
<comment type="similarity">
    <text evidence="1">Belongs to the band 7/mec-2 family. Flotillin subfamily.</text>
</comment>
<evidence type="ECO:0000313" key="3">
    <source>
        <dbReference type="Proteomes" id="UP000298416"/>
    </source>
</evidence>
<comment type="caution">
    <text evidence="2">The sequence shown here is derived from an EMBL/GenBank/DDBJ whole genome shotgun (WGS) entry which is preliminary data.</text>
</comment>
<dbReference type="Proteomes" id="UP000298416">
    <property type="component" value="Unassembled WGS sequence"/>
</dbReference>
<comment type="subcellular location">
    <subcellularLocation>
        <location evidence="1">Cell membrane</location>
        <topology evidence="1">Lipid-anchor</topology>
    </subcellularLocation>
    <subcellularLocation>
        <location evidence="1">Membrane</location>
        <location evidence="1">Caveola</location>
    </subcellularLocation>
</comment>
<sequence>MSAEKLPLIIHVVFTITPHADDRDSLLKYAKLKSSRVTELVEGVIKGETRALVASIFKGTKQEVFDKVQFQLNQFGLLIYNANVQGHKYFSYLGQNVQMEATNQARIDVAEAKMKGEEAEANAQLPMKKVGWVKEPKIAQVESKKAVAICEVVERMSALTTTTNLKAYFAYETTVQEAKRQTESCISLNLNIS</sequence>
<protein>
    <recommendedName>
        <fullName evidence="1">Flotillin-like</fullName>
    </recommendedName>
</protein>
<reference evidence="2" key="2">
    <citation type="submission" date="2020-08" db="EMBL/GenBank/DDBJ databases">
        <title>Plant Genome Project.</title>
        <authorList>
            <person name="Zhang R.-G."/>
        </authorList>
    </citation>
    <scope>NUCLEOTIDE SEQUENCE</scope>
    <source>
        <strain evidence="2">Huo1</strain>
        <tissue evidence="2">Leaf</tissue>
    </source>
</reference>
<dbReference type="EMBL" id="PNBA02000018">
    <property type="protein sequence ID" value="KAG6393212.1"/>
    <property type="molecule type" value="Genomic_DNA"/>
</dbReference>
<dbReference type="GO" id="GO:0005901">
    <property type="term" value="C:caveola"/>
    <property type="evidence" value="ECO:0007669"/>
    <property type="project" value="UniProtKB-SubCell"/>
</dbReference>
<keyword evidence="1" id="KW-1003">Cell membrane</keyword>
<dbReference type="PANTHER" id="PTHR13806:SF31">
    <property type="entry name" value="FLOTILLIN-LIKE PROTEIN 1-RELATED"/>
    <property type="match status" value="1"/>
</dbReference>
<dbReference type="InterPro" id="IPR027705">
    <property type="entry name" value="Flotillin_fam"/>
</dbReference>
<evidence type="ECO:0000313" key="2">
    <source>
        <dbReference type="EMBL" id="KAG6393212.1"/>
    </source>
</evidence>
<accession>A0A8X8Z6M8</accession>
<reference evidence="2" key="1">
    <citation type="submission" date="2018-01" db="EMBL/GenBank/DDBJ databases">
        <authorList>
            <person name="Mao J.F."/>
        </authorList>
    </citation>
    <scope>NUCLEOTIDE SEQUENCE</scope>
    <source>
        <strain evidence="2">Huo1</strain>
        <tissue evidence="2">Leaf</tissue>
    </source>
</reference>